<dbReference type="InterPro" id="IPR015590">
    <property type="entry name" value="Aldehyde_DH_dom"/>
</dbReference>
<sequence>MIPAGEGQRLFVGGQWLEPDGGHYPVTDPATEERVGWAPEASPEQARAACAAAREAFGAWSRTRPEERAAVLGRAADLIRGRTEPYTELACAETGATTGTARAMQVGVAAARFRRYARVEPAEWAVAPQVNEAGPMGRAAVMGALALRQPVGVVSCITSYNNPWANPAGKVAPALAMGNTVVVKPAPQDPLSVYRMAEALEEAGAPPGVVNVVSGRQVSVGEAVVGSGDVDMVSFTGSTAVGRRIAEACGRDMKRQLMELGGKGAALVFDDADLGSAVAGIGTTFSFYSGQICTAPTRVLAQRGVYAQLVGRLAGYARRLPVGDPRGPGTVVGPVISAEHRARVESYVELGRKEGASVVVGGERPPLEHGFYVAPTLLADCANDMRVAREEIFGPVVVVIPFDEEDEGVALANDSDYGLVDYVWSGDVARAFRVARRLRAGGVGVNTVGRNMEAPFGGFKKSGVGRDVGSYALHAYSEVQAIVWPG</sequence>
<evidence type="ECO:0000256" key="2">
    <source>
        <dbReference type="ARBA" id="ARBA00023002"/>
    </source>
</evidence>
<dbReference type="InterPro" id="IPR016162">
    <property type="entry name" value="Ald_DH_N"/>
</dbReference>
<dbReference type="RefSeq" id="WP_191873273.1">
    <property type="nucleotide sequence ID" value="NZ_BMTD01000004.1"/>
</dbReference>
<dbReference type="InterPro" id="IPR016161">
    <property type="entry name" value="Ald_DH/histidinol_DH"/>
</dbReference>
<reference evidence="4" key="2">
    <citation type="submission" date="2020-09" db="EMBL/GenBank/DDBJ databases">
        <authorList>
            <person name="Sun Q."/>
            <person name="Ohkuma M."/>
        </authorList>
    </citation>
    <scope>NUCLEOTIDE SEQUENCE</scope>
    <source>
        <strain evidence="4">JCM 4369</strain>
    </source>
</reference>
<name>A0A918I8U6_9ACTN</name>
<evidence type="ECO:0000256" key="1">
    <source>
        <dbReference type="ARBA" id="ARBA00009986"/>
    </source>
</evidence>
<organism evidence="4 5">
    <name type="scientific">Streptomyces filipinensis</name>
    <dbReference type="NCBI Taxonomy" id="66887"/>
    <lineage>
        <taxon>Bacteria</taxon>
        <taxon>Bacillati</taxon>
        <taxon>Actinomycetota</taxon>
        <taxon>Actinomycetes</taxon>
        <taxon>Kitasatosporales</taxon>
        <taxon>Streptomycetaceae</taxon>
        <taxon>Streptomyces</taxon>
    </lineage>
</organism>
<dbReference type="SUPFAM" id="SSF53720">
    <property type="entry name" value="ALDH-like"/>
    <property type="match status" value="1"/>
</dbReference>
<gene>
    <name evidence="4" type="ORF">GCM10010260_24020</name>
</gene>
<comment type="caution">
    <text evidence="4">The sequence shown here is derived from an EMBL/GenBank/DDBJ whole genome shotgun (WGS) entry which is preliminary data.</text>
</comment>
<feature type="domain" description="Aldehyde dehydrogenase" evidence="3">
    <location>
        <begin position="16"/>
        <end position="482"/>
    </location>
</feature>
<dbReference type="FunFam" id="3.40.309.10:FF:000012">
    <property type="entry name" value="Betaine aldehyde dehydrogenase"/>
    <property type="match status" value="1"/>
</dbReference>
<dbReference type="Gene3D" id="3.40.605.10">
    <property type="entry name" value="Aldehyde Dehydrogenase, Chain A, domain 1"/>
    <property type="match status" value="1"/>
</dbReference>
<proteinExistence type="inferred from homology"/>
<dbReference type="Pfam" id="PF00171">
    <property type="entry name" value="Aldedh"/>
    <property type="match status" value="1"/>
</dbReference>
<dbReference type="Gene3D" id="3.40.309.10">
    <property type="entry name" value="Aldehyde Dehydrogenase, Chain A, domain 2"/>
    <property type="match status" value="1"/>
</dbReference>
<comment type="similarity">
    <text evidence="1">Belongs to the aldehyde dehydrogenase family.</text>
</comment>
<dbReference type="Proteomes" id="UP000618795">
    <property type="component" value="Unassembled WGS sequence"/>
</dbReference>
<evidence type="ECO:0000313" key="4">
    <source>
        <dbReference type="EMBL" id="GGU89214.1"/>
    </source>
</evidence>
<dbReference type="PANTHER" id="PTHR11699">
    <property type="entry name" value="ALDEHYDE DEHYDROGENASE-RELATED"/>
    <property type="match status" value="1"/>
</dbReference>
<keyword evidence="5" id="KW-1185">Reference proteome</keyword>
<reference evidence="4" key="1">
    <citation type="journal article" date="2014" name="Int. J. Syst. Evol. Microbiol.">
        <title>Complete genome sequence of Corynebacterium casei LMG S-19264T (=DSM 44701T), isolated from a smear-ripened cheese.</title>
        <authorList>
            <consortium name="US DOE Joint Genome Institute (JGI-PGF)"/>
            <person name="Walter F."/>
            <person name="Albersmeier A."/>
            <person name="Kalinowski J."/>
            <person name="Ruckert C."/>
        </authorList>
    </citation>
    <scope>NUCLEOTIDE SEQUENCE</scope>
    <source>
        <strain evidence="4">JCM 4369</strain>
    </source>
</reference>
<dbReference type="AlphaFoldDB" id="A0A918I8U6"/>
<accession>A0A918I8U6</accession>
<evidence type="ECO:0000259" key="3">
    <source>
        <dbReference type="Pfam" id="PF00171"/>
    </source>
</evidence>
<keyword evidence="2" id="KW-0560">Oxidoreductase</keyword>
<evidence type="ECO:0000313" key="5">
    <source>
        <dbReference type="Proteomes" id="UP000618795"/>
    </source>
</evidence>
<dbReference type="GO" id="GO:0016620">
    <property type="term" value="F:oxidoreductase activity, acting on the aldehyde or oxo group of donors, NAD or NADP as acceptor"/>
    <property type="evidence" value="ECO:0007669"/>
    <property type="project" value="InterPro"/>
</dbReference>
<dbReference type="InterPro" id="IPR016163">
    <property type="entry name" value="Ald_DH_C"/>
</dbReference>
<protein>
    <submittedName>
        <fullName evidence="4">Aldehyde dehydrogenase</fullName>
    </submittedName>
</protein>
<dbReference type="EMBL" id="BMTD01000004">
    <property type="protein sequence ID" value="GGU89214.1"/>
    <property type="molecule type" value="Genomic_DNA"/>
</dbReference>